<dbReference type="InterPro" id="IPR028082">
    <property type="entry name" value="Peripla_BP_I"/>
</dbReference>
<dbReference type="InterPro" id="IPR050957">
    <property type="entry name" value="BMP_lipoprotein"/>
</dbReference>
<dbReference type="SUPFAM" id="SSF53822">
    <property type="entry name" value="Periplasmic binding protein-like I"/>
    <property type="match status" value="1"/>
</dbReference>
<keyword evidence="6" id="KW-0449">Lipoprotein</keyword>
<accession>A0A109MRU4</accession>
<evidence type="ECO:0000313" key="9">
    <source>
        <dbReference type="EMBL" id="KWW10976.1"/>
    </source>
</evidence>
<feature type="chain" id="PRO_5038878935" description="ABC transporter substrate-binding protein PnrA-like domain-containing protein" evidence="7">
    <location>
        <begin position="22"/>
        <end position="366"/>
    </location>
</feature>
<feature type="domain" description="ABC transporter substrate-binding protein PnrA-like" evidence="8">
    <location>
        <begin position="44"/>
        <end position="356"/>
    </location>
</feature>
<keyword evidence="10" id="KW-1185">Reference proteome</keyword>
<keyword evidence="3" id="KW-1003">Cell membrane</keyword>
<feature type="signal peptide" evidence="7">
    <location>
        <begin position="1"/>
        <end position="21"/>
    </location>
</feature>
<dbReference type="EMBL" id="LNNH01000059">
    <property type="protein sequence ID" value="KWW10976.1"/>
    <property type="molecule type" value="Genomic_DNA"/>
</dbReference>
<organism evidence="9 10">
    <name type="scientific">Peribacillus simplex</name>
    <dbReference type="NCBI Taxonomy" id="1478"/>
    <lineage>
        <taxon>Bacteria</taxon>
        <taxon>Bacillati</taxon>
        <taxon>Bacillota</taxon>
        <taxon>Bacilli</taxon>
        <taxon>Bacillales</taxon>
        <taxon>Bacillaceae</taxon>
        <taxon>Peribacillus</taxon>
    </lineage>
</organism>
<dbReference type="PROSITE" id="PS51257">
    <property type="entry name" value="PROKAR_LIPOPROTEIN"/>
    <property type="match status" value="1"/>
</dbReference>
<evidence type="ECO:0000313" key="10">
    <source>
        <dbReference type="Proteomes" id="UP000064189"/>
    </source>
</evidence>
<sequence length="366" mass="39494">MKKRKLGLALSLVLAAGTLLGACGNSENDDKDSSNGKDKKDNFTVSMVTDIGGIDDKSFNQSAWEGLQAFGKDNGLEKGKDGYNYIQSKSDSEYTTNLNTLVKENYNIIYAIGYALAESVDEVATQRPNSQFAIVDSVVKQDNVASIVFKEQQGSFLVGVIAGLQTKSNKVGFIGGVDSELIKKFEVGFKAGVLSVNPDAKITAQYAGSFGDAAKGQQMANNMYSSGIDIIYQAAGGTGNGVFTSAKELKKKDPKKDIWVIGVDRDQKEEGALKVDGKDYNVTLTSMVKRVDVAVQDLAKKTKEGKFPGGETIEYGLEENGIMISESQENVSEESLKAVNEYVEKIKSGEQKTPGTEKELKELGFK</sequence>
<evidence type="ECO:0000256" key="1">
    <source>
        <dbReference type="ARBA" id="ARBA00004193"/>
    </source>
</evidence>
<dbReference type="AlphaFoldDB" id="A0A109MRU4"/>
<dbReference type="Gene3D" id="3.40.50.2300">
    <property type="match status" value="2"/>
</dbReference>
<proteinExistence type="inferred from homology"/>
<keyword evidence="5" id="KW-0472">Membrane</keyword>
<evidence type="ECO:0000256" key="4">
    <source>
        <dbReference type="ARBA" id="ARBA00022729"/>
    </source>
</evidence>
<evidence type="ECO:0000256" key="6">
    <source>
        <dbReference type="ARBA" id="ARBA00023288"/>
    </source>
</evidence>
<evidence type="ECO:0000256" key="7">
    <source>
        <dbReference type="SAM" id="SignalP"/>
    </source>
</evidence>
<dbReference type="PANTHER" id="PTHR34296">
    <property type="entry name" value="TRANSCRIPTIONAL ACTIVATOR PROTEIN MED"/>
    <property type="match status" value="1"/>
</dbReference>
<evidence type="ECO:0000256" key="5">
    <source>
        <dbReference type="ARBA" id="ARBA00023136"/>
    </source>
</evidence>
<dbReference type="PANTHER" id="PTHR34296:SF2">
    <property type="entry name" value="ABC TRANSPORTER GUANOSINE-BINDING PROTEIN NUPN"/>
    <property type="match status" value="1"/>
</dbReference>
<gene>
    <name evidence="9" type="ORF">AS888_11225</name>
</gene>
<keyword evidence="4 7" id="KW-0732">Signal</keyword>
<comment type="subcellular location">
    <subcellularLocation>
        <location evidence="1">Cell membrane</location>
        <topology evidence="1">Lipid-anchor</topology>
    </subcellularLocation>
</comment>
<dbReference type="GO" id="GO:0005886">
    <property type="term" value="C:plasma membrane"/>
    <property type="evidence" value="ECO:0007669"/>
    <property type="project" value="UniProtKB-SubCell"/>
</dbReference>
<protein>
    <recommendedName>
        <fullName evidence="8">ABC transporter substrate-binding protein PnrA-like domain-containing protein</fullName>
    </recommendedName>
</protein>
<reference evidence="9 10" key="1">
    <citation type="submission" date="2015-11" db="EMBL/GenBank/DDBJ databases">
        <title>Genome Sequence of Bacillus simplex strain VanAntwerpen2.</title>
        <authorList>
            <person name="Couger M.B."/>
        </authorList>
    </citation>
    <scope>NUCLEOTIDE SEQUENCE [LARGE SCALE GENOMIC DNA]</scope>
    <source>
        <strain evidence="9 10">VanAntwerpen02</strain>
    </source>
</reference>
<dbReference type="RefSeq" id="WP_061144671.1">
    <property type="nucleotide sequence ID" value="NZ_LNNH01000059.1"/>
</dbReference>
<evidence type="ECO:0000256" key="2">
    <source>
        <dbReference type="ARBA" id="ARBA00008610"/>
    </source>
</evidence>
<comment type="caution">
    <text evidence="9">The sequence shown here is derived from an EMBL/GenBank/DDBJ whole genome shotgun (WGS) entry which is preliminary data.</text>
</comment>
<dbReference type="Proteomes" id="UP000064189">
    <property type="component" value="Unassembled WGS sequence"/>
</dbReference>
<dbReference type="CDD" id="cd06354">
    <property type="entry name" value="PBP1_PrnA-like"/>
    <property type="match status" value="1"/>
</dbReference>
<dbReference type="InterPro" id="IPR003760">
    <property type="entry name" value="PnrA-like"/>
</dbReference>
<evidence type="ECO:0000259" key="8">
    <source>
        <dbReference type="Pfam" id="PF02608"/>
    </source>
</evidence>
<dbReference type="Pfam" id="PF02608">
    <property type="entry name" value="Bmp"/>
    <property type="match status" value="1"/>
</dbReference>
<comment type="similarity">
    <text evidence="2">Belongs to the BMP lipoprotein family.</text>
</comment>
<name>A0A109MRU4_9BACI</name>
<evidence type="ECO:0000256" key="3">
    <source>
        <dbReference type="ARBA" id="ARBA00022475"/>
    </source>
</evidence>